<name>A0A8J2MMS3_COTCN</name>
<dbReference type="OrthoDB" id="10255969at2759"/>
<feature type="transmembrane region" description="Helical" evidence="7">
    <location>
        <begin position="233"/>
        <end position="250"/>
    </location>
</feature>
<dbReference type="GO" id="GO:0005319">
    <property type="term" value="F:lipid transporter activity"/>
    <property type="evidence" value="ECO:0007669"/>
    <property type="project" value="TreeGrafter"/>
</dbReference>
<evidence type="ECO:0000256" key="7">
    <source>
        <dbReference type="SAM" id="Phobius"/>
    </source>
</evidence>
<keyword evidence="10" id="KW-1185">Reference proteome</keyword>
<evidence type="ECO:0000256" key="6">
    <source>
        <dbReference type="ARBA" id="ARBA00023136"/>
    </source>
</evidence>
<dbReference type="GO" id="GO:0005524">
    <property type="term" value="F:ATP binding"/>
    <property type="evidence" value="ECO:0007669"/>
    <property type="project" value="UniProtKB-KW"/>
</dbReference>
<feature type="transmembrane region" description="Helical" evidence="7">
    <location>
        <begin position="851"/>
        <end position="869"/>
    </location>
</feature>
<evidence type="ECO:0000256" key="2">
    <source>
        <dbReference type="ARBA" id="ARBA00022692"/>
    </source>
</evidence>
<feature type="transmembrane region" description="Helical" evidence="7">
    <location>
        <begin position="1245"/>
        <end position="1268"/>
    </location>
</feature>
<keyword evidence="5 7" id="KW-1133">Transmembrane helix</keyword>
<evidence type="ECO:0000256" key="4">
    <source>
        <dbReference type="ARBA" id="ARBA00022840"/>
    </source>
</evidence>
<keyword evidence="6 7" id="KW-0472">Membrane</keyword>
<feature type="domain" description="ABC transporter" evidence="8">
    <location>
        <begin position="495"/>
        <end position="733"/>
    </location>
</feature>
<dbReference type="PROSITE" id="PS00211">
    <property type="entry name" value="ABC_TRANSPORTER_1"/>
    <property type="match status" value="2"/>
</dbReference>
<dbReference type="InterPro" id="IPR027417">
    <property type="entry name" value="P-loop_NTPase"/>
</dbReference>
<accession>A0A8J2MMS3</accession>
<feature type="transmembrane region" description="Helical" evidence="7">
    <location>
        <begin position="1057"/>
        <end position="1083"/>
    </location>
</feature>
<feature type="transmembrane region" description="Helical" evidence="7">
    <location>
        <begin position="1170"/>
        <end position="1190"/>
    </location>
</feature>
<feature type="transmembrane region" description="Helical" evidence="7">
    <location>
        <begin position="342"/>
        <end position="361"/>
    </location>
</feature>
<dbReference type="SUPFAM" id="SSF52540">
    <property type="entry name" value="P-loop containing nucleoside triphosphate hydrolases"/>
    <property type="match status" value="2"/>
</dbReference>
<proteinExistence type="predicted"/>
<feature type="transmembrane region" description="Helical" evidence="7">
    <location>
        <begin position="306"/>
        <end position="330"/>
    </location>
</feature>
<keyword evidence="3" id="KW-0547">Nucleotide-binding</keyword>
<dbReference type="GO" id="GO:0016887">
    <property type="term" value="F:ATP hydrolysis activity"/>
    <property type="evidence" value="ECO:0007669"/>
    <property type="project" value="InterPro"/>
</dbReference>
<feature type="transmembrane region" description="Helical" evidence="7">
    <location>
        <begin position="270"/>
        <end position="294"/>
    </location>
</feature>
<protein>
    <submittedName>
        <fullName evidence="9">ATP-binding cassette transporter subfamily A member 2</fullName>
    </submittedName>
</protein>
<keyword evidence="2 7" id="KW-0812">Transmembrane</keyword>
<feature type="transmembrane region" description="Helical" evidence="7">
    <location>
        <begin position="828"/>
        <end position="845"/>
    </location>
</feature>
<dbReference type="FunFam" id="3.40.50.300:FF:002470">
    <property type="entry name" value="ABC transporter, putative"/>
    <property type="match status" value="1"/>
</dbReference>
<dbReference type="CDD" id="cd03263">
    <property type="entry name" value="ABC_subfamily_A"/>
    <property type="match status" value="2"/>
</dbReference>
<feature type="transmembrane region" description="Helical" evidence="7">
    <location>
        <begin position="1130"/>
        <end position="1150"/>
    </location>
</feature>
<dbReference type="SMART" id="SM00382">
    <property type="entry name" value="AAA"/>
    <property type="match status" value="2"/>
</dbReference>
<dbReference type="InterPro" id="IPR003439">
    <property type="entry name" value="ABC_transporter-like_ATP-bd"/>
</dbReference>
<dbReference type="PROSITE" id="PS50893">
    <property type="entry name" value="ABC_TRANSPORTER_2"/>
    <property type="match status" value="2"/>
</dbReference>
<sequence length="1657" mass="186788">MGEATKIFFLLLNKNFLVRKKHWVQSIFVQIIIPILLFLIGENIQLMIDSTPTRIPYNSYYEIRTQSNLLKDVSISGTFIKYTPQNNFTKKLMEATRNCLKLKDSDVVGSKDEDSLIAELQRDFSTSDVAPQCVGVIFNSQENSTRLKYKLRVSSLMPSELFDSQENSDLANIQFLKAPLIQVQMCLDQAYIDYVVPNPKFNRSELTIQQMPYPPYIKVDKDAVITGDTFAELARLVFLIILCIEISFPANEKYIGINILMSVNGLKTSINMLSWLISGALYSTTYLLPIVVLLKHFMPPRVKPFLLYGNAFIVWIALFLHTCHVIAFGYHISSYFWKPSHGIFMTFMVTTLMNILAVFVHGYTIERFFLYAGILSPNFILKKIFAELTDSESKLTGINWFNLFKTSSTTGAPEGSIGVLMIFSIIGIIFHFYMTLYVYNVRPGKYGIQRSPFYCFQRKRLNKIDNEEDLDGFNNTNVDRKEFEVVPKGSLVSGIKIRELKKVYTTDWFRNTKVHALKGISLDFYKSQITALLGHNGAGKTTMMSILSGLTDSSEGVIFINGQNISTNPKVISNNIGLCPQENMVFPDLNVHQQLMFFGTLKGKTKSKAQLREEVKILLAKVNLTDKKYAFPNQLSGGQKRRLCLAMAVIGDANVLILDEPTSGMDAESKREVWDIILKMRGEKTIIISTHDMEEADILGDRISIMHSGNVKCYGTSMFLKNLYGNGQIEITLSTEQWFDVRNVSNEIGIIVEVLNQNDGKTVLTVPRVNKLPQALDKLEASKKKLGITGISVSMITLEQVFLQVTRENSDVVDSSDSIGSFKKSQGFAFYIQTFMAFLVKKIIFARKNPWNFLISLILPCLAAVLILLDHGVSSGSNKFTPLTLDNYQHSTAFVYAENDTFSSKYKDTIEYYRSNAIIAPRNISLTDTLLMLANNDLSTYRNKLIVSAEFNGTNNISANGFYSGSALLSIPITINCITNTLLKALTEDSSYGIETSAQSLPDIDKLKQPPMLNTDVTLSMIVFLAPAIAMYVTQPLTESLSGIKQLQLMTGAPTLMYWAATFLFDLIQYIVSVLLLLATFIFIDKTLGTEYYHLEEIGIFVGLLLLFGISVLPFVYLTSFLKKTLNSTIIALCVAPLVLTAVELILFAFSMEVKHDAFKIFRKIQSNLFLLIPHVSFIYGHLSFHNSLIQNARCRRMPNKLLEVSCINGFDPCCGMDCFNGVCKKPMSYFDDLFDILPSLRKSMAYLTCLPVIFFTVIALLEMKIFAELTAMFRRRKTNKSSIIGIDEMVLKEKSIVFEEISKLMRKQKNQIYQSENIFLVQELEKYYGNFQAVKGINFRVKEGECFGLLGVNGAGKSTTFRMLTGASIKTNGSMYLKDNNISTERIKYLMQMGYCPQQDAIIDTFNSWDHLYLFAKLRGIPSSQIDSIVKKWILKLNLTACANQPSVTYSGGNKRRLNIAMALMGNPPLVLLDEPTTGVDPAARRSLWNTLKSCQNIGQSIILTSHSMEECEVLCNRLVIMVGGKIVCIGASQELKQRFGAGYNIHIKLLPDHNNSDIETIKLKLESNFPCKLTDENNGFLGYHITDPDVTWTAMYTVMNELKNNIDCIEDFVVLSSTLEQLFIQFARAPTETSDCQLNGVVSESWKQYNNESAF</sequence>
<evidence type="ECO:0000259" key="8">
    <source>
        <dbReference type="PROSITE" id="PS50893"/>
    </source>
</evidence>
<comment type="caution">
    <text evidence="9">The sequence shown here is derived from an EMBL/GenBank/DDBJ whole genome shotgun (WGS) entry which is preliminary data.</text>
</comment>
<evidence type="ECO:0000256" key="1">
    <source>
        <dbReference type="ARBA" id="ARBA00004141"/>
    </source>
</evidence>
<dbReference type="Pfam" id="PF12698">
    <property type="entry name" value="ABC2_membrane_3"/>
    <property type="match status" value="1"/>
</dbReference>
<feature type="transmembrane region" description="Helical" evidence="7">
    <location>
        <begin position="417"/>
        <end position="439"/>
    </location>
</feature>
<dbReference type="GO" id="GO:0016020">
    <property type="term" value="C:membrane"/>
    <property type="evidence" value="ECO:0007669"/>
    <property type="project" value="UniProtKB-SubCell"/>
</dbReference>
<dbReference type="PANTHER" id="PTHR19229:SF250">
    <property type="entry name" value="ABC TRANSPORTER DOMAIN-CONTAINING PROTEIN-RELATED"/>
    <property type="match status" value="1"/>
</dbReference>
<dbReference type="InterPro" id="IPR013525">
    <property type="entry name" value="ABC2_TM"/>
</dbReference>
<evidence type="ECO:0000256" key="3">
    <source>
        <dbReference type="ARBA" id="ARBA00022741"/>
    </source>
</evidence>
<dbReference type="GO" id="GO:0140359">
    <property type="term" value="F:ABC-type transporter activity"/>
    <property type="evidence" value="ECO:0007669"/>
    <property type="project" value="InterPro"/>
</dbReference>
<dbReference type="InterPro" id="IPR003593">
    <property type="entry name" value="AAA+_ATPase"/>
</dbReference>
<dbReference type="Gene3D" id="3.40.50.300">
    <property type="entry name" value="P-loop containing nucleotide triphosphate hydrolases"/>
    <property type="match status" value="2"/>
</dbReference>
<reference evidence="9" key="1">
    <citation type="submission" date="2021-04" db="EMBL/GenBank/DDBJ databases">
        <authorList>
            <person name="Chebbi M.A.C M."/>
        </authorList>
    </citation>
    <scope>NUCLEOTIDE SEQUENCE</scope>
</reference>
<dbReference type="InterPro" id="IPR017871">
    <property type="entry name" value="ABC_transporter-like_CS"/>
</dbReference>
<dbReference type="Proteomes" id="UP000786811">
    <property type="component" value="Unassembled WGS sequence"/>
</dbReference>
<feature type="transmembrane region" description="Helical" evidence="7">
    <location>
        <begin position="22"/>
        <end position="40"/>
    </location>
</feature>
<dbReference type="InterPro" id="IPR026082">
    <property type="entry name" value="ABCA"/>
</dbReference>
<feature type="transmembrane region" description="Helical" evidence="7">
    <location>
        <begin position="1017"/>
        <end position="1037"/>
    </location>
</feature>
<dbReference type="Pfam" id="PF00005">
    <property type="entry name" value="ABC_tran"/>
    <property type="match status" value="2"/>
</dbReference>
<feature type="domain" description="ABC transporter" evidence="8">
    <location>
        <begin position="1314"/>
        <end position="1550"/>
    </location>
</feature>
<evidence type="ECO:0000313" key="9">
    <source>
        <dbReference type="EMBL" id="CAG5096589.1"/>
    </source>
</evidence>
<evidence type="ECO:0000313" key="10">
    <source>
        <dbReference type="Proteomes" id="UP000786811"/>
    </source>
</evidence>
<evidence type="ECO:0000256" key="5">
    <source>
        <dbReference type="ARBA" id="ARBA00022989"/>
    </source>
</evidence>
<keyword evidence="4 9" id="KW-0067">ATP-binding</keyword>
<comment type="subcellular location">
    <subcellularLocation>
        <location evidence="1">Membrane</location>
        <topology evidence="1">Multi-pass membrane protein</topology>
    </subcellularLocation>
</comment>
<organism evidence="9 10">
    <name type="scientific">Cotesia congregata</name>
    <name type="common">Parasitoid wasp</name>
    <name type="synonym">Apanteles congregatus</name>
    <dbReference type="NCBI Taxonomy" id="51543"/>
    <lineage>
        <taxon>Eukaryota</taxon>
        <taxon>Metazoa</taxon>
        <taxon>Ecdysozoa</taxon>
        <taxon>Arthropoda</taxon>
        <taxon>Hexapoda</taxon>
        <taxon>Insecta</taxon>
        <taxon>Pterygota</taxon>
        <taxon>Neoptera</taxon>
        <taxon>Endopterygota</taxon>
        <taxon>Hymenoptera</taxon>
        <taxon>Apocrita</taxon>
        <taxon>Ichneumonoidea</taxon>
        <taxon>Braconidae</taxon>
        <taxon>Microgastrinae</taxon>
        <taxon>Cotesia</taxon>
    </lineage>
</organism>
<feature type="transmembrane region" description="Helical" evidence="7">
    <location>
        <begin position="1095"/>
        <end position="1118"/>
    </location>
</feature>
<dbReference type="PANTHER" id="PTHR19229">
    <property type="entry name" value="ATP-BINDING CASSETTE TRANSPORTER SUBFAMILY A ABCA"/>
    <property type="match status" value="1"/>
</dbReference>
<gene>
    <name evidence="9" type="ORF">HICCMSTLAB_LOCUS8285</name>
</gene>
<dbReference type="EMBL" id="CAJNRD030001121">
    <property type="protein sequence ID" value="CAG5096589.1"/>
    <property type="molecule type" value="Genomic_DNA"/>
</dbReference>
<dbReference type="FunFam" id="3.40.50.300:FF:000436">
    <property type="entry name" value="ATP binding cassette subfamily A member 9"/>
    <property type="match status" value="1"/>
</dbReference>